<evidence type="ECO:0000313" key="13">
    <source>
        <dbReference type="Proteomes" id="UP000192927"/>
    </source>
</evidence>
<evidence type="ECO:0000259" key="10">
    <source>
        <dbReference type="Pfam" id="PF23925"/>
    </source>
</evidence>
<feature type="region of interest" description="Disordered" evidence="6">
    <location>
        <begin position="1301"/>
        <end position="1328"/>
    </location>
</feature>
<comment type="pathway">
    <text evidence="1">tRNA modification; 5-methoxycarbonylmethyl-2-thiouridine-tRNA biosynthesis.</text>
</comment>
<keyword evidence="5" id="KW-0539">Nucleus</keyword>
<dbReference type="Pfam" id="PF23936">
    <property type="entry name" value="HB_ELP1"/>
    <property type="match status" value="1"/>
</dbReference>
<comment type="similarity">
    <text evidence="2 5">Belongs to the ELP1/IKA1 family.</text>
</comment>
<dbReference type="Pfam" id="PF23925">
    <property type="entry name" value="A-sol_ELP1"/>
    <property type="match status" value="1"/>
</dbReference>
<dbReference type="Pfam" id="PF23797">
    <property type="entry name" value="Beta-prop_ELP1_2nd"/>
    <property type="match status" value="1"/>
</dbReference>
<feature type="domain" description="ELP1 alpha-solenoid" evidence="10">
    <location>
        <begin position="724"/>
        <end position="932"/>
    </location>
</feature>
<comment type="function">
    <text evidence="5">Component of the elongator complex which is required for multiple tRNA modifications, including mcm5U (5-methoxycarbonylmethyl uridine), mcm5s2U (5-methoxycarbonylmethyl-2-thiouridine), and ncm5U (5-carbamoylmethyl uridine). The elongator complex catalyzes formation of carboxymethyluridine in the wobble base at position 34 in tRNAs.</text>
</comment>
<dbReference type="InterPro" id="IPR006849">
    <property type="entry name" value="Elp1"/>
</dbReference>
<dbReference type="SUPFAM" id="SSF82171">
    <property type="entry name" value="DPP6 N-terminal domain-like"/>
    <property type="match status" value="1"/>
</dbReference>
<dbReference type="PIRSF" id="PIRSF017233">
    <property type="entry name" value="IKAP"/>
    <property type="match status" value="1"/>
</dbReference>
<evidence type="ECO:0000256" key="2">
    <source>
        <dbReference type="ARBA" id="ARBA00006086"/>
    </source>
</evidence>
<sequence length="1340" mass="148804">MRNLKNIYCSVLEPLPGCGITAATWDVATDSVVCAFGPTKNDILIQLKRWVPISGLQGLSPGDALHHIASWDAPCPLPYLECDKIVDLHFFSDSLTSCLVLAGGDIVVVREEPQSGEDKIEIVGSVDAGISGAAWSPDEELLAITTQADTLLYMTRDFENVTDVTLSSEDLKASKHVSVGWGKSETQFKGKRAKALQDPTVPEKVDEGSLSHHDGKNTTISWRGDGAYVAVNSIDSGSRRVVRVYSREGSLDSVSEPVDGLEGSLSWRPAGNLLASIQRLEYRIDVVFFERNGLRHGQFSLRLSKEEMESWGTDIEVSWNVDSTVLAVCFKDRAQLWTMGNYHYYLKQEIALPAASASQEAALFTWHPEKPLRFAVGSEAGLRRLEYTLAVAAGPTAPPNDYGVVAVIDGKNVKLTAFRIANVPPPMASHDLVLASNVVDIAVTGNGSTSCGTRIAVLHSGGICLYEWKLQARLPSKPSLISFVELPSSDIFQSMNQQIVFMDNYRLLVWLTGREGSSLSTFVTHANTVRYDASLFQRGVRSLIAPAAAVREIEASSASIFLDNNEVRGASSLFSKIEGQHPLGSTKVRLRTFTPRTEVVKYCGKSSPRADSYGNGLTDIDYGHLIAFGLTDDGFLYANEKQLARNCTSFLVTPAHLIFTTTQHLVKFVHMATVDELEIPPDTPEIDERCRSIERGAKLVTVMPSIFALVMQMPRGNLETIYPRALVLAGIRQNVNDKEYKKAFLACRNHRVDMNILHDHAPQRFMEDVALFVDQVKKVEHIDLFLSQLREEDVSQTMYMETIRANVDQHLTQGEANAPNGAEHSQLSKVNKICDAFLKVLEARKASNLQNMITAHVCKSPPHLEAGLLEIAKLRKDNSEHAERAIEHICFLADVNKLYDTALGLYDLELTLEVAQQSQKDPREYLPFLQSLQESTTLRSQYTIDNHLGRYKKALQHLYELGVFDEMTLYIQKHSLYVQALDLYRYQEDSLRVILRLYAEYLQRESKNKEAGIAYEYLLEHESASECYRLAHLWKESLSCATLVPLPQPQLHDLARTLADSLVETKEFFAAATIHLDYLSDVETAARFFCKGYFFADALRIVGLHQRYDLLGSIIDTGLVDGMATMTELLAECKSQLNAQIPRIRELRTKKAEDPLAFLDGDVNGGVDVPDNVSLAPTDTSTAAGGSLFTRYTDRTGTVGTNATRRTSKNRRREERKRARGKKGSVYEEEYLINSVGRLIDRVNVVGEEVARLVVGLMRRGMRERARAVESAMVGVVALCQGCVKEVFQVKEQAAAGLVDEERGRPKGGDGVLWHSVDESQARRDAPPVKDFGKLSLLSS</sequence>
<feature type="compositionally biased region" description="Basic and acidic residues" evidence="6">
    <location>
        <begin position="201"/>
        <end position="212"/>
    </location>
</feature>
<organism evidence="12 13">
    <name type="scientific">Lasallia pustulata</name>
    <dbReference type="NCBI Taxonomy" id="136370"/>
    <lineage>
        <taxon>Eukaryota</taxon>
        <taxon>Fungi</taxon>
        <taxon>Dikarya</taxon>
        <taxon>Ascomycota</taxon>
        <taxon>Pezizomycotina</taxon>
        <taxon>Lecanoromycetes</taxon>
        <taxon>OSLEUM clade</taxon>
        <taxon>Umbilicariomycetidae</taxon>
        <taxon>Umbilicariales</taxon>
        <taxon>Umbilicariaceae</taxon>
        <taxon>Lasallia</taxon>
    </lineage>
</organism>
<dbReference type="InterPro" id="IPR056167">
    <property type="entry name" value="A-sol_ELP1"/>
</dbReference>
<protein>
    <recommendedName>
        <fullName evidence="5">Elongator complex protein 1</fullName>
    </recommendedName>
</protein>
<feature type="domain" description="ELP1 three-helical bundle" evidence="11">
    <location>
        <begin position="1109"/>
        <end position="1286"/>
    </location>
</feature>
<evidence type="ECO:0000256" key="3">
    <source>
        <dbReference type="ARBA" id="ARBA00022490"/>
    </source>
</evidence>
<dbReference type="GO" id="GO:0005634">
    <property type="term" value="C:nucleus"/>
    <property type="evidence" value="ECO:0007669"/>
    <property type="project" value="UniProtKB-SubCell"/>
</dbReference>
<dbReference type="GO" id="GO:0033588">
    <property type="term" value="C:elongator holoenzyme complex"/>
    <property type="evidence" value="ECO:0007669"/>
    <property type="project" value="InterPro"/>
</dbReference>
<dbReference type="Pfam" id="PF23878">
    <property type="entry name" value="TPR_ELP1"/>
    <property type="match status" value="1"/>
</dbReference>
<dbReference type="Pfam" id="PF04762">
    <property type="entry name" value="Beta-prop_ELP1_1st"/>
    <property type="match status" value="1"/>
</dbReference>
<evidence type="ECO:0000256" key="6">
    <source>
        <dbReference type="SAM" id="MobiDB-lite"/>
    </source>
</evidence>
<name>A0A1W5DCU8_9LECA</name>
<evidence type="ECO:0000256" key="4">
    <source>
        <dbReference type="ARBA" id="ARBA00022694"/>
    </source>
</evidence>
<evidence type="ECO:0000259" key="8">
    <source>
        <dbReference type="Pfam" id="PF23797"/>
    </source>
</evidence>
<keyword evidence="3 5" id="KW-0963">Cytoplasm</keyword>
<reference evidence="13" key="1">
    <citation type="submission" date="2017-03" db="EMBL/GenBank/DDBJ databases">
        <authorList>
            <person name="Sharma R."/>
            <person name="Thines M."/>
        </authorList>
    </citation>
    <scope>NUCLEOTIDE SEQUENCE [LARGE SCALE GENOMIC DNA]</scope>
</reference>
<feature type="region of interest" description="Disordered" evidence="6">
    <location>
        <begin position="192"/>
        <end position="212"/>
    </location>
</feature>
<dbReference type="Proteomes" id="UP000192927">
    <property type="component" value="Unassembled WGS sequence"/>
</dbReference>
<dbReference type="InterPro" id="IPR056165">
    <property type="entry name" value="Beta-prop_ELP1_2nd"/>
</dbReference>
<dbReference type="GO" id="GO:0000049">
    <property type="term" value="F:tRNA binding"/>
    <property type="evidence" value="ECO:0007669"/>
    <property type="project" value="TreeGrafter"/>
</dbReference>
<dbReference type="GO" id="GO:0002926">
    <property type="term" value="P:tRNA wobble base 5-methoxycarbonylmethyl-2-thiouridinylation"/>
    <property type="evidence" value="ECO:0007669"/>
    <property type="project" value="TreeGrafter"/>
</dbReference>
<feature type="compositionally biased region" description="Basic and acidic residues" evidence="6">
    <location>
        <begin position="1316"/>
        <end position="1328"/>
    </location>
</feature>
<dbReference type="GO" id="GO:0005829">
    <property type="term" value="C:cytosol"/>
    <property type="evidence" value="ECO:0007669"/>
    <property type="project" value="TreeGrafter"/>
</dbReference>
<evidence type="ECO:0000259" key="7">
    <source>
        <dbReference type="Pfam" id="PF04762"/>
    </source>
</evidence>
<dbReference type="InterPro" id="IPR056169">
    <property type="entry name" value="HB_ELP1"/>
</dbReference>
<evidence type="ECO:0000256" key="1">
    <source>
        <dbReference type="ARBA" id="ARBA00005043"/>
    </source>
</evidence>
<feature type="region of interest" description="Disordered" evidence="6">
    <location>
        <begin position="1196"/>
        <end position="1221"/>
    </location>
</feature>
<dbReference type="UniPathway" id="UPA00988"/>
<evidence type="ECO:0000259" key="9">
    <source>
        <dbReference type="Pfam" id="PF23878"/>
    </source>
</evidence>
<accession>A0A1W5DCU8</accession>
<feature type="domain" description="ELP1 N-terminal second beta-propeller" evidence="8">
    <location>
        <begin position="407"/>
        <end position="700"/>
    </location>
</feature>
<keyword evidence="13" id="KW-1185">Reference proteome</keyword>
<dbReference type="InterPro" id="IPR056164">
    <property type="entry name" value="Beta-prop_ELP1_1st"/>
</dbReference>
<dbReference type="PANTHER" id="PTHR12747">
    <property type="entry name" value="ELONGATOR COMPLEX PROTEIN 1"/>
    <property type="match status" value="1"/>
</dbReference>
<evidence type="ECO:0000256" key="5">
    <source>
        <dbReference type="PIRNR" id="PIRNR017233"/>
    </source>
</evidence>
<dbReference type="EMBL" id="FWEW01003742">
    <property type="protein sequence ID" value="SLM40871.1"/>
    <property type="molecule type" value="Genomic_DNA"/>
</dbReference>
<evidence type="ECO:0000259" key="11">
    <source>
        <dbReference type="Pfam" id="PF23936"/>
    </source>
</evidence>
<feature type="domain" description="ELP1 TPR" evidence="9">
    <location>
        <begin position="941"/>
        <end position="1100"/>
    </location>
</feature>
<comment type="subcellular location">
    <subcellularLocation>
        <location evidence="5">Cytoplasm</location>
    </subcellularLocation>
    <subcellularLocation>
        <location evidence="5">Nucleus</location>
    </subcellularLocation>
</comment>
<proteinExistence type="inferred from homology"/>
<dbReference type="PANTHER" id="PTHR12747:SF0">
    <property type="entry name" value="ELONGATOR COMPLEX PROTEIN 1"/>
    <property type="match status" value="1"/>
</dbReference>
<keyword evidence="4" id="KW-0819">tRNA processing</keyword>
<evidence type="ECO:0000313" key="12">
    <source>
        <dbReference type="EMBL" id="SLM40871.1"/>
    </source>
</evidence>
<dbReference type="InterPro" id="IPR056166">
    <property type="entry name" value="TPR_ELP1"/>
</dbReference>
<feature type="domain" description="ELP1 first N-terminal beta-propeller" evidence="7">
    <location>
        <begin position="1"/>
        <end position="369"/>
    </location>
</feature>